<dbReference type="PANTHER" id="PTHR11461:SF211">
    <property type="entry name" value="GH10112P-RELATED"/>
    <property type="match status" value="1"/>
</dbReference>
<organism evidence="8">
    <name type="scientific">Anopheles darlingi</name>
    <name type="common">Mosquito</name>
    <dbReference type="NCBI Taxonomy" id="43151"/>
    <lineage>
        <taxon>Eukaryota</taxon>
        <taxon>Metazoa</taxon>
        <taxon>Ecdysozoa</taxon>
        <taxon>Arthropoda</taxon>
        <taxon>Hexapoda</taxon>
        <taxon>Insecta</taxon>
        <taxon>Pterygota</taxon>
        <taxon>Neoptera</taxon>
        <taxon>Endopterygota</taxon>
        <taxon>Diptera</taxon>
        <taxon>Nematocera</taxon>
        <taxon>Culicoidea</taxon>
        <taxon>Culicidae</taxon>
        <taxon>Anophelinae</taxon>
        <taxon>Anopheles</taxon>
    </lineage>
</organism>
<evidence type="ECO:0000256" key="1">
    <source>
        <dbReference type="ARBA" id="ARBA00009500"/>
    </source>
</evidence>
<dbReference type="VEuPathDB" id="VectorBase:ADAC001469"/>
<evidence type="ECO:0000256" key="4">
    <source>
        <dbReference type="ARBA" id="ARBA00022900"/>
    </source>
</evidence>
<reference evidence="9" key="4">
    <citation type="submission" date="2015-06" db="UniProtKB">
        <authorList>
            <consortium name="EnsemblMetazoa"/>
        </authorList>
    </citation>
    <scope>IDENTIFICATION</scope>
</reference>
<feature type="domain" description="Serpin" evidence="7">
    <location>
        <begin position="51"/>
        <end position="414"/>
    </location>
</feature>
<dbReference type="MEROPS" id="I04.043"/>
<dbReference type="Pfam" id="PF00079">
    <property type="entry name" value="Serpin"/>
    <property type="match status" value="1"/>
</dbReference>
<name>W5JVA7_ANODA</name>
<evidence type="ECO:0000313" key="10">
    <source>
        <dbReference type="Proteomes" id="UP000000673"/>
    </source>
</evidence>
<reference evidence="8" key="2">
    <citation type="submission" date="2010-05" db="EMBL/GenBank/DDBJ databases">
        <authorList>
            <person name="Almeida L.G."/>
            <person name="Nicolas M.F."/>
            <person name="Souza R.C."/>
            <person name="Vasconcelos A.T.R."/>
        </authorList>
    </citation>
    <scope>NUCLEOTIDE SEQUENCE</scope>
</reference>
<keyword evidence="4" id="KW-0722">Serine protease inhibitor</keyword>
<dbReference type="GO" id="GO:0005615">
    <property type="term" value="C:extracellular space"/>
    <property type="evidence" value="ECO:0007669"/>
    <property type="project" value="InterPro"/>
</dbReference>
<evidence type="ECO:0000256" key="6">
    <source>
        <dbReference type="SAM" id="SignalP"/>
    </source>
</evidence>
<dbReference type="VEuPathDB" id="VectorBase:ADAR2_003691"/>
<dbReference type="PROSITE" id="PS00284">
    <property type="entry name" value="SERPIN"/>
    <property type="match status" value="1"/>
</dbReference>
<proteinExistence type="inferred from homology"/>
<dbReference type="InterPro" id="IPR023796">
    <property type="entry name" value="Serpin_dom"/>
</dbReference>
<dbReference type="GO" id="GO:0004867">
    <property type="term" value="F:serine-type endopeptidase inhibitor activity"/>
    <property type="evidence" value="ECO:0007669"/>
    <property type="project" value="UniProtKB-KW"/>
</dbReference>
<protein>
    <submittedName>
        <fullName evidence="8">Serine protease inhibitor 4, serpin-4</fullName>
    </submittedName>
</protein>
<evidence type="ECO:0000256" key="5">
    <source>
        <dbReference type="RuleBase" id="RU000411"/>
    </source>
</evidence>
<dbReference type="FunCoup" id="W5JVA7">
    <property type="interactions" value="31"/>
</dbReference>
<dbReference type="CDD" id="cd19601">
    <property type="entry name" value="serpin42Da-like"/>
    <property type="match status" value="1"/>
</dbReference>
<dbReference type="OMA" id="CERHSYT"/>
<evidence type="ECO:0000259" key="7">
    <source>
        <dbReference type="SMART" id="SM00093"/>
    </source>
</evidence>
<dbReference type="Proteomes" id="UP000000673">
    <property type="component" value="Unassembled WGS sequence"/>
</dbReference>
<dbReference type="AlphaFoldDB" id="W5JVA7"/>
<dbReference type="STRING" id="43151.W5JVA7"/>
<evidence type="ECO:0000256" key="3">
    <source>
        <dbReference type="ARBA" id="ARBA00022729"/>
    </source>
</evidence>
<dbReference type="EnsemblMetazoa" id="ADAC001469-RA">
    <property type="protein sequence ID" value="ADAC001469-PA"/>
    <property type="gene ID" value="ADAC001469"/>
</dbReference>
<evidence type="ECO:0000256" key="2">
    <source>
        <dbReference type="ARBA" id="ARBA00022690"/>
    </source>
</evidence>
<keyword evidence="10" id="KW-1185">Reference proteome</keyword>
<dbReference type="EMBL" id="ADMH02000391">
    <property type="protein sequence ID" value="ETN66729.1"/>
    <property type="molecule type" value="Genomic_DNA"/>
</dbReference>
<keyword evidence="3 6" id="KW-0732">Signal</keyword>
<dbReference type="FunFam" id="3.30.497.10:FF:000006">
    <property type="entry name" value="Plasminogen activator inhibitor 1"/>
    <property type="match status" value="1"/>
</dbReference>
<dbReference type="SUPFAM" id="SSF56574">
    <property type="entry name" value="Serpins"/>
    <property type="match status" value="1"/>
</dbReference>
<reference evidence="8" key="3">
    <citation type="journal article" date="2013" name="Nucleic Acids Res.">
        <title>The genome of Anopheles darlingi, the main neotropical malaria vector.</title>
        <authorList>
            <person name="Marinotti O."/>
            <person name="Cerqueira G.C."/>
            <person name="de Almeida L.G."/>
            <person name="Ferro M.I."/>
            <person name="Loreto E.L."/>
            <person name="Zaha A."/>
            <person name="Teixeira S.M."/>
            <person name="Wespiser A.R."/>
            <person name="Almeida E Silva A."/>
            <person name="Schlindwein A.D."/>
            <person name="Pacheco A.C."/>
            <person name="Silva A.L."/>
            <person name="Graveley B.R."/>
            <person name="Walenz B.P."/>
            <person name="Lima Bde A."/>
            <person name="Ribeiro C.A."/>
            <person name="Nunes-Silva C.G."/>
            <person name="de Carvalho C.R."/>
            <person name="Soares C.M."/>
            <person name="de Menezes C.B."/>
            <person name="Matiolli C."/>
            <person name="Caffrey D."/>
            <person name="Araujo D.A."/>
            <person name="de Oliveira D.M."/>
            <person name="Golenbock D."/>
            <person name="Grisard E.C."/>
            <person name="Fantinatti-Garboggini F."/>
            <person name="de Carvalho F.M."/>
            <person name="Barcellos F.G."/>
            <person name="Prosdocimi F."/>
            <person name="May G."/>
            <person name="Azevedo Junior G.M."/>
            <person name="Guimaraes G.M."/>
            <person name="Goldman G.H."/>
            <person name="Padilha I.Q."/>
            <person name="Batista Jda S."/>
            <person name="Ferro J.A."/>
            <person name="Ribeiro J.M."/>
            <person name="Fietto J.L."/>
            <person name="Dabbas K.M."/>
            <person name="Cerdeira L."/>
            <person name="Agnez-Lima L.F."/>
            <person name="Brocchi M."/>
            <person name="de Carvalho M.O."/>
            <person name="Teixeira Mde M."/>
            <person name="Diniz Maia Mde M."/>
            <person name="Goldman M.H."/>
            <person name="Cruz Schneider M.P."/>
            <person name="Felipe M.S."/>
            <person name="Hungria M."/>
            <person name="Nicolas M.F."/>
            <person name="Pereira M."/>
            <person name="Montes M.A."/>
            <person name="Cantao M.E."/>
            <person name="Vincentz M."/>
            <person name="Rafael M.S."/>
            <person name="Silverman N."/>
            <person name="Stoco P.H."/>
            <person name="Souza R.C."/>
            <person name="Vicentini R."/>
            <person name="Gazzinelli R.T."/>
            <person name="Neves Rde O."/>
            <person name="Silva R."/>
            <person name="Astolfi-Filho S."/>
            <person name="Maciel T.E."/>
            <person name="Urmenyi T.P."/>
            <person name="Tadei W.P."/>
            <person name="Camargo E.P."/>
            <person name="de Vasconcelos A.T."/>
        </authorList>
    </citation>
    <scope>NUCLEOTIDE SEQUENCE</scope>
</reference>
<accession>W5JVA7</accession>
<dbReference type="InterPro" id="IPR042185">
    <property type="entry name" value="Serpin_sf_2"/>
</dbReference>
<dbReference type="HOGENOM" id="CLU_023330_0_1_1"/>
<comment type="similarity">
    <text evidence="1 5">Belongs to the serpin family.</text>
</comment>
<evidence type="ECO:0000313" key="9">
    <source>
        <dbReference type="EnsemblMetazoa" id="ADAC001469-PA"/>
    </source>
</evidence>
<feature type="signal peptide" evidence="6">
    <location>
        <begin position="1"/>
        <end position="23"/>
    </location>
</feature>
<dbReference type="PANTHER" id="PTHR11461">
    <property type="entry name" value="SERINE PROTEASE INHIBITOR, SERPIN"/>
    <property type="match status" value="1"/>
</dbReference>
<reference evidence="8 10" key="1">
    <citation type="journal article" date="2010" name="BMC Genomics">
        <title>Combination of measures distinguishes pre-miRNAs from other stem-loops in the genome of the newly sequenced Anopheles darlingi.</title>
        <authorList>
            <person name="Mendes N.D."/>
            <person name="Freitas A.T."/>
            <person name="Vasconcelos A.T."/>
            <person name="Sagot M.F."/>
        </authorList>
    </citation>
    <scope>NUCLEOTIDE SEQUENCE</scope>
</reference>
<gene>
    <name evidence="8" type="ORF">AND_001469</name>
</gene>
<dbReference type="Gene3D" id="2.30.39.10">
    <property type="entry name" value="Alpha-1-antitrypsin, domain 1"/>
    <property type="match status" value="1"/>
</dbReference>
<evidence type="ECO:0000313" key="8">
    <source>
        <dbReference type="EMBL" id="ETN66729.1"/>
    </source>
</evidence>
<sequence length="414" mass="46434">MGSALRITFQLLTIVLVFGHTHQREIRNRNSHSTTDLADAKFVLQSNDFAIQLYKQVSAQASDGNVVFSPFSISACLSLAAMGAGGVTADEMFGGLRYGKADQKQQVAEWYGRLMDRLANDKSIAVANKLYVKEGFNVKRSFQEVATASFQSEVQELNFAQNKIAAKTINDWVERKTNNKIKDLITPNSLNDLTRMVLVNAVHFKGTWRYQFKTTDTHPMRFWSSDTQSREVPMMYIQEDFAYKNFETEGFSALELTYSGGQMTMLVLLPNKRNGLAALEESLPSLNLVELSKQMKISDVKVYLPKFKIDFSLNLNGVLTKLGMRRMFSDAAEFPDLLESDESLKVSKAIHKAFIEVNEEGTEAAAATGIFMVPLSYPPPTPPPTMEFKADHPFIYSLMSQDKGVYFIGKVTNP</sequence>
<dbReference type="InterPro" id="IPR023795">
    <property type="entry name" value="Serpin_CS"/>
</dbReference>
<dbReference type="eggNOG" id="KOG2392">
    <property type="taxonomic scope" value="Eukaryota"/>
</dbReference>
<dbReference type="SMART" id="SM00093">
    <property type="entry name" value="SERPIN"/>
    <property type="match status" value="1"/>
</dbReference>
<dbReference type="InterPro" id="IPR036186">
    <property type="entry name" value="Serpin_sf"/>
</dbReference>
<dbReference type="Gene3D" id="3.30.497.10">
    <property type="entry name" value="Antithrombin, subunit I, domain 2"/>
    <property type="match status" value="1"/>
</dbReference>
<keyword evidence="2" id="KW-0646">Protease inhibitor</keyword>
<dbReference type="InterPro" id="IPR042178">
    <property type="entry name" value="Serpin_sf_1"/>
</dbReference>
<dbReference type="InterPro" id="IPR000215">
    <property type="entry name" value="Serpin_fam"/>
</dbReference>
<feature type="chain" id="PRO_5010156012" evidence="6">
    <location>
        <begin position="24"/>
        <end position="414"/>
    </location>
</feature>